<dbReference type="HOGENOM" id="CLU_1515278_0_0_0"/>
<evidence type="ECO:0000313" key="3">
    <source>
        <dbReference type="EMBL" id="AAX50493.1"/>
    </source>
</evidence>
<feature type="transmembrane region" description="Helical" evidence="2">
    <location>
        <begin position="100"/>
        <end position="121"/>
    </location>
</feature>
<accession>A0A0H2X1R4</accession>
<keyword evidence="4" id="KW-1185">Reference proteome</keyword>
<evidence type="ECO:0000256" key="1">
    <source>
        <dbReference type="SAM" id="MobiDB-lite"/>
    </source>
</evidence>
<evidence type="ECO:0000313" key="4">
    <source>
        <dbReference type="Proteomes" id="UP000002532"/>
    </source>
</evidence>
<keyword evidence="2" id="KW-1133">Transmembrane helix</keyword>
<dbReference type="Proteomes" id="UP000002532">
    <property type="component" value="Chromosome"/>
</dbReference>
<keyword evidence="2" id="KW-0812">Transmembrane</keyword>
<evidence type="ECO:0000256" key="2">
    <source>
        <dbReference type="SAM" id="Phobius"/>
    </source>
</evidence>
<gene>
    <name evidence="3" type="primary">incC</name>
    <name evidence="3" type="ordered locus">CTA_0255</name>
</gene>
<organism evidence="3 4">
    <name type="scientific">Chlamydia trachomatis serovar A (strain ATCC VR-571B / DSM 19440 / HAR-13)</name>
    <dbReference type="NCBI Taxonomy" id="315277"/>
    <lineage>
        <taxon>Bacteria</taxon>
        <taxon>Pseudomonadati</taxon>
        <taxon>Chlamydiota</taxon>
        <taxon>Chlamydiia</taxon>
        <taxon>Chlamydiales</taxon>
        <taxon>Chlamydiaceae</taxon>
        <taxon>Chlamydia/Chlamydophila group</taxon>
        <taxon>Chlamydia</taxon>
    </lineage>
</organism>
<proteinExistence type="predicted"/>
<dbReference type="KEGG" id="cta:CTA_0255"/>
<keyword evidence="2" id="KW-0472">Membrane</keyword>
<feature type="transmembrane region" description="Helical" evidence="2">
    <location>
        <begin position="141"/>
        <end position="164"/>
    </location>
</feature>
<reference evidence="3 4" key="1">
    <citation type="journal article" date="2005" name="Infect. Immun.">
        <title>Comparative genomic analysis of Chlamydia trachomatis oculotropic and genitotropic strains.</title>
        <authorList>
            <person name="Carlson J.H."/>
            <person name="Porcella S.F."/>
            <person name="McClarty G."/>
            <person name="Caldwell H.D."/>
        </authorList>
    </citation>
    <scope>NUCLEOTIDE SEQUENCE [LARGE SCALE GENOMIC DNA]</scope>
    <source>
        <strain evidence="4">ATCC VR-571B / DSM 19440 / HAR-13</strain>
    </source>
</reference>
<sequence>MTYSISDIAHKSDIFNPTSPAPSRKRGSFPPQSPSAVGSLEGANFSTWGPGPFFTVPVYPQQLAAMQNNLFTLQTEVSALKKKLVQSSQTRGSLGLGPQFLAACLVAATILAVAVIVLVSLGLGGVLPFVLVCLAGSTNAIWAIVSASITTLICCVSIACIFLAKCDKGSDPQTLYVS</sequence>
<dbReference type="AlphaFoldDB" id="A0A0H2X1R4"/>
<name>A0A0H2X1R4_CHLTA</name>
<protein>
    <submittedName>
        <fullName evidence="3">Inclusion membrane protein C</fullName>
    </submittedName>
</protein>
<feature type="region of interest" description="Disordered" evidence="1">
    <location>
        <begin position="14"/>
        <end position="38"/>
    </location>
</feature>
<dbReference type="EMBL" id="CP000051">
    <property type="protein sequence ID" value="AAX50493.1"/>
    <property type="molecule type" value="Genomic_DNA"/>
</dbReference>
<dbReference type="RefSeq" id="WP_011324656.1">
    <property type="nucleotide sequence ID" value="NC_007429.1"/>
</dbReference>